<dbReference type="Pfam" id="PF18759">
    <property type="entry name" value="Plavaka"/>
    <property type="match status" value="1"/>
</dbReference>
<dbReference type="OrthoDB" id="2688393at2759"/>
<dbReference type="EMBL" id="KV417548">
    <property type="protein sequence ID" value="KZP21370.1"/>
    <property type="molecule type" value="Genomic_DNA"/>
</dbReference>
<protein>
    <submittedName>
        <fullName evidence="1">Uncharacterized protein</fullName>
    </submittedName>
</protein>
<evidence type="ECO:0000313" key="2">
    <source>
        <dbReference type="Proteomes" id="UP000076532"/>
    </source>
</evidence>
<sequence length="84" mass="8854">GANTTLVGVITASDKTPLTVGTGNKEMWPVVLSIANIPSGPCMKASSAAFALTAYLPIPKFKYVSKPVQAVLMTHIFHHCVSII</sequence>
<dbReference type="Proteomes" id="UP000076532">
    <property type="component" value="Unassembled WGS sequence"/>
</dbReference>
<dbReference type="AlphaFoldDB" id="A0A166JZF7"/>
<feature type="non-terminal residue" evidence="1">
    <location>
        <position position="84"/>
    </location>
</feature>
<accession>A0A166JZF7</accession>
<organism evidence="1 2">
    <name type="scientific">Athelia psychrophila</name>
    <dbReference type="NCBI Taxonomy" id="1759441"/>
    <lineage>
        <taxon>Eukaryota</taxon>
        <taxon>Fungi</taxon>
        <taxon>Dikarya</taxon>
        <taxon>Basidiomycota</taxon>
        <taxon>Agaricomycotina</taxon>
        <taxon>Agaricomycetes</taxon>
        <taxon>Agaricomycetidae</taxon>
        <taxon>Atheliales</taxon>
        <taxon>Atheliaceae</taxon>
        <taxon>Athelia</taxon>
    </lineage>
</organism>
<gene>
    <name evidence="1" type="ORF">FIBSPDRAFT_708530</name>
</gene>
<keyword evidence="2" id="KW-1185">Reference proteome</keyword>
<name>A0A166JZF7_9AGAM</name>
<evidence type="ECO:0000313" key="1">
    <source>
        <dbReference type="EMBL" id="KZP21370.1"/>
    </source>
</evidence>
<dbReference type="InterPro" id="IPR041078">
    <property type="entry name" value="Plavaka"/>
</dbReference>
<proteinExistence type="predicted"/>
<feature type="non-terminal residue" evidence="1">
    <location>
        <position position="1"/>
    </location>
</feature>
<reference evidence="1 2" key="1">
    <citation type="journal article" date="2016" name="Mol. Biol. Evol.">
        <title>Comparative Genomics of Early-Diverging Mushroom-Forming Fungi Provides Insights into the Origins of Lignocellulose Decay Capabilities.</title>
        <authorList>
            <person name="Nagy L.G."/>
            <person name="Riley R."/>
            <person name="Tritt A."/>
            <person name="Adam C."/>
            <person name="Daum C."/>
            <person name="Floudas D."/>
            <person name="Sun H."/>
            <person name="Yadav J.S."/>
            <person name="Pangilinan J."/>
            <person name="Larsson K.H."/>
            <person name="Matsuura K."/>
            <person name="Barry K."/>
            <person name="Labutti K."/>
            <person name="Kuo R."/>
            <person name="Ohm R.A."/>
            <person name="Bhattacharya S.S."/>
            <person name="Shirouzu T."/>
            <person name="Yoshinaga Y."/>
            <person name="Martin F.M."/>
            <person name="Grigoriev I.V."/>
            <person name="Hibbett D.S."/>
        </authorList>
    </citation>
    <scope>NUCLEOTIDE SEQUENCE [LARGE SCALE GENOMIC DNA]</scope>
    <source>
        <strain evidence="1 2">CBS 109695</strain>
    </source>
</reference>